<protein>
    <submittedName>
        <fullName evidence="1">Uncharacterized protein</fullName>
    </submittedName>
</protein>
<organism evidence="1">
    <name type="scientific">Anguilla anguilla</name>
    <name type="common">European freshwater eel</name>
    <name type="synonym">Muraena anguilla</name>
    <dbReference type="NCBI Taxonomy" id="7936"/>
    <lineage>
        <taxon>Eukaryota</taxon>
        <taxon>Metazoa</taxon>
        <taxon>Chordata</taxon>
        <taxon>Craniata</taxon>
        <taxon>Vertebrata</taxon>
        <taxon>Euteleostomi</taxon>
        <taxon>Actinopterygii</taxon>
        <taxon>Neopterygii</taxon>
        <taxon>Teleostei</taxon>
        <taxon>Anguilliformes</taxon>
        <taxon>Anguillidae</taxon>
        <taxon>Anguilla</taxon>
    </lineage>
</organism>
<sequence>MMGFTYKICNASDNNATLYYTLFIHFLKRHFSKIVLIF</sequence>
<dbReference type="EMBL" id="GBXM01055709">
    <property type="protein sequence ID" value="JAH52868.1"/>
    <property type="molecule type" value="Transcribed_RNA"/>
</dbReference>
<proteinExistence type="predicted"/>
<name>A0A0E9TJH1_ANGAN</name>
<accession>A0A0E9TJH1</accession>
<dbReference type="AlphaFoldDB" id="A0A0E9TJH1"/>
<evidence type="ECO:0000313" key="1">
    <source>
        <dbReference type="EMBL" id="JAH52868.1"/>
    </source>
</evidence>
<reference evidence="1" key="2">
    <citation type="journal article" date="2015" name="Fish Shellfish Immunol.">
        <title>Early steps in the European eel (Anguilla anguilla)-Vibrio vulnificus interaction in the gills: Role of the RtxA13 toxin.</title>
        <authorList>
            <person name="Callol A."/>
            <person name="Pajuelo D."/>
            <person name="Ebbesson L."/>
            <person name="Teles M."/>
            <person name="MacKenzie S."/>
            <person name="Amaro C."/>
        </authorList>
    </citation>
    <scope>NUCLEOTIDE SEQUENCE</scope>
</reference>
<reference evidence="1" key="1">
    <citation type="submission" date="2014-11" db="EMBL/GenBank/DDBJ databases">
        <authorList>
            <person name="Amaro Gonzalez C."/>
        </authorList>
    </citation>
    <scope>NUCLEOTIDE SEQUENCE</scope>
</reference>